<organism evidence="1 2">
    <name type="scientific">Alsobacter metallidurans</name>
    <dbReference type="NCBI Taxonomy" id="340221"/>
    <lineage>
        <taxon>Bacteria</taxon>
        <taxon>Pseudomonadati</taxon>
        <taxon>Pseudomonadota</taxon>
        <taxon>Alphaproteobacteria</taxon>
        <taxon>Hyphomicrobiales</taxon>
        <taxon>Alsobacteraceae</taxon>
        <taxon>Alsobacter</taxon>
    </lineage>
</organism>
<dbReference type="PANTHER" id="PTHR34309:SF10">
    <property type="entry name" value="SLR1406 PROTEIN"/>
    <property type="match status" value="1"/>
</dbReference>
<sequence length="143" mass="14067">MTELTLAAAQALVSAALAHGREKTMQPLAVAVLDARGALRAFGAEDGTSLKRGDIARGKASGAIALGVGSRALHRMAQERPHFIESMHGVVGALVPVPGGVLLRDASGAVVGAVGISGDNADNDEAAALAGAAAVGLTADPGK</sequence>
<keyword evidence="2" id="KW-1185">Reference proteome</keyword>
<protein>
    <recommendedName>
        <fullName evidence="3">GlcG protein</fullName>
    </recommendedName>
</protein>
<name>A0A917I3P1_9HYPH</name>
<accession>A0A917I3P1</accession>
<dbReference type="Proteomes" id="UP000603912">
    <property type="component" value="Unassembled WGS sequence"/>
</dbReference>
<dbReference type="InterPro" id="IPR005624">
    <property type="entry name" value="PduO/GlcC-like"/>
</dbReference>
<evidence type="ECO:0000313" key="1">
    <source>
        <dbReference type="EMBL" id="GGH06481.1"/>
    </source>
</evidence>
<dbReference type="PANTHER" id="PTHR34309">
    <property type="entry name" value="SLR1406 PROTEIN"/>
    <property type="match status" value="1"/>
</dbReference>
<evidence type="ECO:0000313" key="2">
    <source>
        <dbReference type="Proteomes" id="UP000603912"/>
    </source>
</evidence>
<dbReference type="Pfam" id="PF03928">
    <property type="entry name" value="HbpS-like"/>
    <property type="match status" value="1"/>
</dbReference>
<dbReference type="InterPro" id="IPR038084">
    <property type="entry name" value="PduO/GlcC-like_sf"/>
</dbReference>
<gene>
    <name evidence="1" type="ORF">GCM10007036_00870</name>
</gene>
<dbReference type="InterPro" id="IPR052517">
    <property type="entry name" value="GlcG_carb_metab_protein"/>
</dbReference>
<reference evidence="1" key="2">
    <citation type="submission" date="2020-09" db="EMBL/GenBank/DDBJ databases">
        <authorList>
            <person name="Sun Q."/>
            <person name="Zhou Y."/>
        </authorList>
    </citation>
    <scope>NUCLEOTIDE SEQUENCE</scope>
    <source>
        <strain evidence="1">CGMCC 1.12214</strain>
    </source>
</reference>
<reference evidence="1" key="1">
    <citation type="journal article" date="2014" name="Int. J. Syst. Evol. Microbiol.">
        <title>Complete genome sequence of Corynebacterium casei LMG S-19264T (=DSM 44701T), isolated from a smear-ripened cheese.</title>
        <authorList>
            <consortium name="US DOE Joint Genome Institute (JGI-PGF)"/>
            <person name="Walter F."/>
            <person name="Albersmeier A."/>
            <person name="Kalinowski J."/>
            <person name="Ruckert C."/>
        </authorList>
    </citation>
    <scope>NUCLEOTIDE SEQUENCE</scope>
    <source>
        <strain evidence="1">CGMCC 1.12214</strain>
    </source>
</reference>
<dbReference type="Gene3D" id="3.30.450.150">
    <property type="entry name" value="Haem-degrading domain"/>
    <property type="match status" value="1"/>
</dbReference>
<evidence type="ECO:0008006" key="3">
    <source>
        <dbReference type="Google" id="ProtNLM"/>
    </source>
</evidence>
<comment type="caution">
    <text evidence="1">The sequence shown here is derived from an EMBL/GenBank/DDBJ whole genome shotgun (WGS) entry which is preliminary data.</text>
</comment>
<dbReference type="AlphaFoldDB" id="A0A917I3P1"/>
<dbReference type="EMBL" id="BMES01000001">
    <property type="protein sequence ID" value="GGH06481.1"/>
    <property type="molecule type" value="Genomic_DNA"/>
</dbReference>
<dbReference type="RefSeq" id="WP_188515772.1">
    <property type="nucleotide sequence ID" value="NZ_BMES01000001.1"/>
</dbReference>
<dbReference type="SUPFAM" id="SSF143744">
    <property type="entry name" value="GlcG-like"/>
    <property type="match status" value="1"/>
</dbReference>
<proteinExistence type="predicted"/>